<dbReference type="SUPFAM" id="SSF100950">
    <property type="entry name" value="NagB/RpiA/CoA transferase-like"/>
    <property type="match status" value="1"/>
</dbReference>
<keyword evidence="2 6" id="KW-0028">Amino-acid biosynthesis</keyword>
<dbReference type="UniPathway" id="UPA00904">
    <property type="reaction ID" value="UER00874"/>
</dbReference>
<dbReference type="InterPro" id="IPR005251">
    <property type="entry name" value="IF-M1Pi"/>
</dbReference>
<dbReference type="InterPro" id="IPR011559">
    <property type="entry name" value="Initiation_fac_2B_a/b/d"/>
</dbReference>
<dbReference type="NCBIfam" id="TIGR00512">
    <property type="entry name" value="salvage_mtnA"/>
    <property type="match status" value="1"/>
</dbReference>
<evidence type="ECO:0000256" key="3">
    <source>
        <dbReference type="ARBA" id="ARBA00023167"/>
    </source>
</evidence>
<dbReference type="NCBIfam" id="TIGR00524">
    <property type="entry name" value="eIF-2B_rel"/>
    <property type="match status" value="1"/>
</dbReference>
<dbReference type="Gene3D" id="1.20.120.420">
    <property type="entry name" value="translation initiation factor eif-2b, domain 1"/>
    <property type="match status" value="1"/>
</dbReference>
<dbReference type="InterPro" id="IPR027363">
    <property type="entry name" value="M1Pi_N"/>
</dbReference>
<evidence type="ECO:0000256" key="1">
    <source>
        <dbReference type="ARBA" id="ARBA00022490"/>
    </source>
</evidence>
<dbReference type="InterPro" id="IPR037171">
    <property type="entry name" value="NagB/RpiA_transferase-like"/>
</dbReference>
<keyword evidence="8" id="KW-1185">Reference proteome</keyword>
<keyword evidence="1 6" id="KW-0963">Cytoplasm</keyword>
<dbReference type="NCBIfam" id="NF004326">
    <property type="entry name" value="PRK05720.1"/>
    <property type="match status" value="1"/>
</dbReference>
<comment type="catalytic activity">
    <reaction evidence="6">
        <text>5-(methylsulfanyl)-alpha-D-ribose 1-phosphate = 5-(methylsulfanyl)-D-ribulose 1-phosphate</text>
        <dbReference type="Rhea" id="RHEA:19989"/>
        <dbReference type="ChEBI" id="CHEBI:58533"/>
        <dbReference type="ChEBI" id="CHEBI:58548"/>
        <dbReference type="EC" id="5.3.1.23"/>
    </reaction>
</comment>
<evidence type="ECO:0000313" key="8">
    <source>
        <dbReference type="Proteomes" id="UP000838412"/>
    </source>
</evidence>
<feature type="site" description="Transition state stabilizer" evidence="6">
    <location>
        <position position="165"/>
    </location>
</feature>
<gene>
    <name evidence="7" type="primary">MRI1</name>
    <name evidence="7" type="ORF">BLAG_LOCUS1005</name>
</gene>
<evidence type="ECO:0000256" key="4">
    <source>
        <dbReference type="ARBA" id="ARBA00023235"/>
    </source>
</evidence>
<evidence type="ECO:0000256" key="5">
    <source>
        <dbReference type="ARBA" id="ARBA00023242"/>
    </source>
</evidence>
<dbReference type="PANTHER" id="PTHR43475">
    <property type="entry name" value="METHYLTHIORIBOSE-1-PHOSPHATE ISOMERASE"/>
    <property type="match status" value="1"/>
</dbReference>
<comment type="similarity">
    <text evidence="6">Belongs to the eIF-2B alpha/beta/delta subunits family. MtnA subfamily.</text>
</comment>
<dbReference type="EMBL" id="OV696686">
    <property type="protein sequence ID" value="CAH1230209.1"/>
    <property type="molecule type" value="Genomic_DNA"/>
</dbReference>
<dbReference type="InterPro" id="IPR000649">
    <property type="entry name" value="IF-2B-related"/>
</dbReference>
<keyword evidence="5 6" id="KW-0539">Nucleus</keyword>
<dbReference type="FunFam" id="1.20.120.420:FF:000003">
    <property type="entry name" value="Methylthioribose-1-phosphate isomerase"/>
    <property type="match status" value="1"/>
</dbReference>
<dbReference type="OrthoDB" id="2461at2759"/>
<name>A0A8J9VZ40_BRALA</name>
<accession>A0A8J9VZ40</accession>
<keyword evidence="3 6" id="KW-0486">Methionine biosynthesis</keyword>
<dbReference type="Pfam" id="PF01008">
    <property type="entry name" value="IF-2B"/>
    <property type="match status" value="1"/>
</dbReference>
<dbReference type="InterPro" id="IPR042529">
    <property type="entry name" value="IF_2B-like_C"/>
</dbReference>
<organism evidence="7 8">
    <name type="scientific">Branchiostoma lanceolatum</name>
    <name type="common">Common lancelet</name>
    <name type="synonym">Amphioxus lanceolatum</name>
    <dbReference type="NCBI Taxonomy" id="7740"/>
    <lineage>
        <taxon>Eukaryota</taxon>
        <taxon>Metazoa</taxon>
        <taxon>Chordata</taxon>
        <taxon>Cephalochordata</taxon>
        <taxon>Leptocardii</taxon>
        <taxon>Amphioxiformes</taxon>
        <taxon>Branchiostomatidae</taxon>
        <taxon>Branchiostoma</taxon>
    </lineage>
</organism>
<dbReference type="AlphaFoldDB" id="A0A8J9VZ40"/>
<dbReference type="HAMAP" id="MF_01678">
    <property type="entry name" value="Salvage_MtnA"/>
    <property type="match status" value="1"/>
</dbReference>
<comment type="function">
    <text evidence="6">Catalyzes the interconversion of methylthioribose-1-phosphate (MTR-1-P) into methylthioribulose-1-phosphate (MTRu-1-P).</text>
</comment>
<comment type="subcellular location">
    <subcellularLocation>
        <location evidence="6">Cytoplasm</location>
    </subcellularLocation>
    <subcellularLocation>
        <location evidence="6">Nucleus</location>
    </subcellularLocation>
</comment>
<feature type="active site" description="Proton donor" evidence="6">
    <location>
        <position position="245"/>
    </location>
</feature>
<protein>
    <recommendedName>
        <fullName evidence="6">Methylthioribose-1-phosphate isomerase</fullName>
        <shortName evidence="6">M1Pi</shortName>
        <shortName evidence="6">MTR-1-P isomerase</shortName>
        <ecNumber evidence="6">5.3.1.23</ecNumber>
    </recommendedName>
    <alternativeName>
        <fullName evidence="6">S-methyl-5-thioribose-1-phosphate isomerase</fullName>
    </alternativeName>
    <alternativeName>
        <fullName evidence="6">Translation initiation factor eIF-2B subunit alpha/beta/delta-like protein</fullName>
    </alternativeName>
</protein>
<keyword evidence="4 6" id="KW-0413">Isomerase</keyword>
<evidence type="ECO:0000313" key="7">
    <source>
        <dbReference type="EMBL" id="CAH1230209.1"/>
    </source>
</evidence>
<dbReference type="Gene3D" id="3.40.50.10470">
    <property type="entry name" value="Translation initiation factor eif-2b, domain 2"/>
    <property type="match status" value="1"/>
</dbReference>
<dbReference type="EC" id="5.3.1.23" evidence="6"/>
<dbReference type="GO" id="GO:0046523">
    <property type="term" value="F:S-methyl-5-thioribose-1-phosphate isomerase activity"/>
    <property type="evidence" value="ECO:0007669"/>
    <property type="project" value="UniProtKB-UniRule"/>
</dbReference>
<evidence type="ECO:0000256" key="2">
    <source>
        <dbReference type="ARBA" id="ARBA00022605"/>
    </source>
</evidence>
<dbReference type="Proteomes" id="UP000838412">
    <property type="component" value="Chromosome 1"/>
</dbReference>
<sequence>MSLQAIRYKRGELQLLNQLLLPDRTEYEDIKSVRDGWRAIKEMKVRGAPAIAIAGCLSVGVEVANRDFRSAEELVKFVTDSLAYLVTARPTAVNMTEASVRFSKEISQLSKEGHSSKEKLKDWFLQAVQDMLDRDVEDNKAMGRFGAEHILQNVGQKRVTVLTHCNTGSLATAGYGTALGVIRALNEKKAIEEVYCTETRPYNQGSRLTAYELVHDRIPATLITDSMAAALMRTKGISAIVVGADRVVANGDTANKIGTYQLAILAHHHGVPFYIAAPSTTCDLSLRTGEEIVIEERPHKEMTHIKGTRLAPEGIKCWNPAFDVTPHDLITGGIITEKGVFPPEKLETALQQLNGEQDR</sequence>
<proteinExistence type="inferred from homology"/>
<dbReference type="PANTHER" id="PTHR43475:SF1">
    <property type="entry name" value="METHYLTHIORIBOSE-1-PHOSPHATE ISOMERASE"/>
    <property type="match status" value="1"/>
</dbReference>
<comment type="pathway">
    <text evidence="6">Amino-acid biosynthesis; L-methionine biosynthesis via salvage pathway; L-methionine from S-methyl-5-thio-alpha-D-ribose 1-phosphate: step 1/6.</text>
</comment>
<dbReference type="GO" id="GO:0019509">
    <property type="term" value="P:L-methionine salvage from methylthioadenosine"/>
    <property type="evidence" value="ECO:0007669"/>
    <property type="project" value="UniProtKB-UniRule"/>
</dbReference>
<dbReference type="GO" id="GO:0005634">
    <property type="term" value="C:nucleus"/>
    <property type="evidence" value="ECO:0007669"/>
    <property type="project" value="UniProtKB-SubCell"/>
</dbReference>
<evidence type="ECO:0000256" key="6">
    <source>
        <dbReference type="HAMAP-Rule" id="MF_03119"/>
    </source>
</evidence>
<dbReference type="GO" id="GO:0005737">
    <property type="term" value="C:cytoplasm"/>
    <property type="evidence" value="ECO:0007669"/>
    <property type="project" value="UniProtKB-SubCell"/>
</dbReference>
<reference evidence="7" key="1">
    <citation type="submission" date="2022-01" db="EMBL/GenBank/DDBJ databases">
        <authorList>
            <person name="Braso-Vives M."/>
        </authorList>
    </citation>
    <scope>NUCLEOTIDE SEQUENCE</scope>
</reference>
<dbReference type="FunFam" id="3.40.50.10470:FF:000003">
    <property type="entry name" value="Methylthioribose-1-phosphate isomerase"/>
    <property type="match status" value="1"/>
</dbReference>